<gene>
    <name evidence="5" type="ORF">GGR30_004273</name>
</gene>
<dbReference type="SUPFAM" id="SSF51306">
    <property type="entry name" value="LexA/Signal peptidase"/>
    <property type="match status" value="1"/>
</dbReference>
<dbReference type="PANTHER" id="PTHR40661:SF3">
    <property type="entry name" value="FELS-1 PROPHAGE TRANSCRIPTIONAL REGULATOR"/>
    <property type="match status" value="1"/>
</dbReference>
<dbReference type="InterPro" id="IPR015927">
    <property type="entry name" value="Peptidase_S24_S26A/B/C"/>
</dbReference>
<dbReference type="InterPro" id="IPR001387">
    <property type="entry name" value="Cro/C1-type_HTH"/>
</dbReference>
<proteinExistence type="predicted"/>
<dbReference type="InterPro" id="IPR010982">
    <property type="entry name" value="Lambda_DNA-bd_dom_sf"/>
</dbReference>
<keyword evidence="6" id="KW-1185">Reference proteome</keyword>
<dbReference type="PROSITE" id="PS50943">
    <property type="entry name" value="HTH_CROC1"/>
    <property type="match status" value="1"/>
</dbReference>
<dbReference type="EMBL" id="JACIDZ010000020">
    <property type="protein sequence ID" value="MBB4124317.1"/>
    <property type="molecule type" value="Genomic_DNA"/>
</dbReference>
<comment type="caution">
    <text evidence="5">The sequence shown here is derived from an EMBL/GenBank/DDBJ whole genome shotgun (WGS) entry which is preliminary data.</text>
</comment>
<dbReference type="Pfam" id="PF00717">
    <property type="entry name" value="Peptidase_S24"/>
    <property type="match status" value="1"/>
</dbReference>
<accession>A0A7W6PDC8</accession>
<dbReference type="Gene3D" id="2.10.109.10">
    <property type="entry name" value="Umud Fragment, subunit A"/>
    <property type="match status" value="1"/>
</dbReference>
<dbReference type="Pfam" id="PF01381">
    <property type="entry name" value="HTH_3"/>
    <property type="match status" value="1"/>
</dbReference>
<organism evidence="5 6">
    <name type="scientific">Martelella radicis</name>
    <dbReference type="NCBI Taxonomy" id="1397476"/>
    <lineage>
        <taxon>Bacteria</taxon>
        <taxon>Pseudomonadati</taxon>
        <taxon>Pseudomonadota</taxon>
        <taxon>Alphaproteobacteria</taxon>
        <taxon>Hyphomicrobiales</taxon>
        <taxon>Aurantimonadaceae</taxon>
        <taxon>Martelella</taxon>
    </lineage>
</organism>
<evidence type="ECO:0000313" key="5">
    <source>
        <dbReference type="EMBL" id="MBB4124317.1"/>
    </source>
</evidence>
<evidence type="ECO:0000259" key="4">
    <source>
        <dbReference type="PROSITE" id="PS50943"/>
    </source>
</evidence>
<dbReference type="PANTHER" id="PTHR40661">
    <property type="match status" value="1"/>
</dbReference>
<dbReference type="CDD" id="cd00093">
    <property type="entry name" value="HTH_XRE"/>
    <property type="match status" value="1"/>
</dbReference>
<keyword evidence="2" id="KW-0238">DNA-binding</keyword>
<dbReference type="Gene3D" id="1.10.260.40">
    <property type="entry name" value="lambda repressor-like DNA-binding domains"/>
    <property type="match status" value="1"/>
</dbReference>
<dbReference type="AlphaFoldDB" id="A0A7W6PDC8"/>
<dbReference type="InterPro" id="IPR039418">
    <property type="entry name" value="LexA-like"/>
</dbReference>
<protein>
    <submittedName>
        <fullName evidence="5">Transcriptional regulator with XRE-family HTH domain</fullName>
    </submittedName>
</protein>
<reference evidence="5 6" key="1">
    <citation type="submission" date="2020-08" db="EMBL/GenBank/DDBJ databases">
        <title>Genomic Encyclopedia of Type Strains, Phase IV (KMG-IV): sequencing the most valuable type-strain genomes for metagenomic binning, comparative biology and taxonomic classification.</title>
        <authorList>
            <person name="Goeker M."/>
        </authorList>
    </citation>
    <scope>NUCLEOTIDE SEQUENCE [LARGE SCALE GENOMIC DNA]</scope>
    <source>
        <strain evidence="5 6">DSM 28101</strain>
    </source>
</reference>
<feature type="domain" description="HTH cro/C1-type" evidence="4">
    <location>
        <begin position="5"/>
        <end position="59"/>
    </location>
</feature>
<dbReference type="Proteomes" id="UP000530571">
    <property type="component" value="Unassembled WGS sequence"/>
</dbReference>
<dbReference type="GO" id="GO:0003677">
    <property type="term" value="F:DNA binding"/>
    <property type="evidence" value="ECO:0007669"/>
    <property type="project" value="UniProtKB-KW"/>
</dbReference>
<evidence type="ECO:0000256" key="2">
    <source>
        <dbReference type="ARBA" id="ARBA00023125"/>
    </source>
</evidence>
<evidence type="ECO:0000256" key="3">
    <source>
        <dbReference type="ARBA" id="ARBA00023163"/>
    </source>
</evidence>
<dbReference type="SMART" id="SM00530">
    <property type="entry name" value="HTH_XRE"/>
    <property type="match status" value="1"/>
</dbReference>
<evidence type="ECO:0000313" key="6">
    <source>
        <dbReference type="Proteomes" id="UP000530571"/>
    </source>
</evidence>
<keyword evidence="3" id="KW-0804">Transcription</keyword>
<sequence length="230" mass="25626">MANRVRELRKSKSVTLEELSERTGISHTHLSRMESGKRGLTLENVIKIARGLEVEPIELTDEFDHEALSLAGDMPSLLKPARKTGDVENLNIVSGAGGGGLLSVEYTDDGELLDPSMSDGFWSFPETIKAGWPNLNRIKAVPVIGDSMEPTVKKGSTVFVDTDHVFPSPEDIYACDYGDGLVIKRLKLVPRTDDILVISDNKERYGEPDRLSRRDVRVYGRIVAWFQWRG</sequence>
<dbReference type="InterPro" id="IPR036286">
    <property type="entry name" value="LexA/Signal_pep-like_sf"/>
</dbReference>
<keyword evidence="1" id="KW-0805">Transcription regulation</keyword>
<name>A0A7W6PDC8_9HYPH</name>
<dbReference type="RefSeq" id="WP_024710193.1">
    <property type="nucleotide sequence ID" value="NZ_JACIDZ010000020.1"/>
</dbReference>
<evidence type="ECO:0000256" key="1">
    <source>
        <dbReference type="ARBA" id="ARBA00023015"/>
    </source>
</evidence>
<dbReference type="SUPFAM" id="SSF47413">
    <property type="entry name" value="lambda repressor-like DNA-binding domains"/>
    <property type="match status" value="1"/>
</dbReference>
<dbReference type="CDD" id="cd06529">
    <property type="entry name" value="S24_LexA-like"/>
    <property type="match status" value="1"/>
</dbReference>